<keyword evidence="3" id="KW-0449">Lipoprotein</keyword>
<feature type="transmembrane region" description="Helical" evidence="2">
    <location>
        <begin position="463"/>
        <end position="487"/>
    </location>
</feature>
<protein>
    <submittedName>
        <fullName evidence="3">Lipoprotein signal peptidase</fullName>
    </submittedName>
</protein>
<keyword evidence="2" id="KW-1133">Transmembrane helix</keyword>
<accession>A0A5S9IJI7</accession>
<feature type="transmembrane region" description="Helical" evidence="2">
    <location>
        <begin position="551"/>
        <end position="569"/>
    </location>
</feature>
<organism evidence="3 4">
    <name type="scientific">Uabimicrobium amorphum</name>
    <dbReference type="NCBI Taxonomy" id="2596890"/>
    <lineage>
        <taxon>Bacteria</taxon>
        <taxon>Pseudomonadati</taxon>
        <taxon>Planctomycetota</taxon>
        <taxon>Candidatus Uabimicrobiia</taxon>
        <taxon>Candidatus Uabimicrobiales</taxon>
        <taxon>Candidatus Uabimicrobiaceae</taxon>
        <taxon>Candidatus Uabimicrobium</taxon>
    </lineage>
</organism>
<dbReference type="RefSeq" id="WP_151967263.1">
    <property type="nucleotide sequence ID" value="NZ_AP019860.1"/>
</dbReference>
<proteinExistence type="predicted"/>
<dbReference type="KEGG" id="uam:UABAM_01389"/>
<dbReference type="AlphaFoldDB" id="A0A5S9IJI7"/>
<reference evidence="3 4" key="1">
    <citation type="submission" date="2019-08" db="EMBL/GenBank/DDBJ databases">
        <title>Complete genome sequence of Candidatus Uab amorphum.</title>
        <authorList>
            <person name="Shiratori T."/>
            <person name="Suzuki S."/>
            <person name="Kakizawa Y."/>
            <person name="Ishida K."/>
        </authorList>
    </citation>
    <scope>NUCLEOTIDE SEQUENCE [LARGE SCALE GENOMIC DNA]</scope>
    <source>
        <strain evidence="3 4">SRT547</strain>
    </source>
</reference>
<dbReference type="SUPFAM" id="SSF103473">
    <property type="entry name" value="MFS general substrate transporter"/>
    <property type="match status" value="1"/>
</dbReference>
<keyword evidence="2" id="KW-0472">Membrane</keyword>
<evidence type="ECO:0000313" key="3">
    <source>
        <dbReference type="EMBL" id="BBM83039.1"/>
    </source>
</evidence>
<feature type="transmembrane region" description="Helical" evidence="2">
    <location>
        <begin position="526"/>
        <end position="545"/>
    </location>
</feature>
<name>A0A5S9IJI7_UABAM</name>
<dbReference type="EMBL" id="AP019860">
    <property type="protein sequence ID" value="BBM83039.1"/>
    <property type="molecule type" value="Genomic_DNA"/>
</dbReference>
<feature type="transmembrane region" description="Helical" evidence="2">
    <location>
        <begin position="499"/>
        <end position="519"/>
    </location>
</feature>
<evidence type="ECO:0000313" key="4">
    <source>
        <dbReference type="Proteomes" id="UP000326354"/>
    </source>
</evidence>
<dbReference type="Proteomes" id="UP000326354">
    <property type="component" value="Chromosome"/>
</dbReference>
<feature type="transmembrane region" description="Helical" evidence="2">
    <location>
        <begin position="590"/>
        <end position="612"/>
    </location>
</feature>
<evidence type="ECO:0000256" key="1">
    <source>
        <dbReference type="SAM" id="MobiDB-lite"/>
    </source>
</evidence>
<gene>
    <name evidence="3" type="ORF">UABAM_01389</name>
</gene>
<dbReference type="InterPro" id="IPR036259">
    <property type="entry name" value="MFS_trans_sf"/>
</dbReference>
<feature type="region of interest" description="Disordered" evidence="1">
    <location>
        <begin position="105"/>
        <end position="125"/>
    </location>
</feature>
<sequence length="626" mass="73079">MADKRHTVTVKIDKNNNITLKNLPFSPGDEVEVIVRPINIKAPDTDDSSEETFISGAKSFSESLVIETPELDDDDFATFMGEVKSPEVDKHSKSFIGRLTSRYRSDQIKKKSPKKPKPPKIPKNKILNKADKITNRSVSKKILLYFHTALRVILDHKKINLSKESASHKLPTKFLVPNDNCEMVFGSEKEAQKKNGIRCNIQINKQVLEMQGRKIITRFIEHYEDRPYFFLGEVDPVIFSEICSIMEKRQSKWKGIFRFPYRLDKGKKEALLDILQQRKSRIKKEKSRQVVSEVIEYYEKNPDADFHFRDVAKVERFLTDREKDKVFIDMRKNLKVEAILPILQKILGKMKTPYYNVLVTGELLSSQSTSFYHRPASFGIVKIDEDKIHHFKHKKIRPCLTDNEFSKKLHKVLTGKVMYEEAQLNKHSGGQRKELEDLLIPSQEIKKVKKLPDYDKKIKQTSFLHLFSALCAMVLAFLPYTGVFWAQQIPELNEYSTRYISAFLGVIAIWNTTVAFSLFNRRGRFLSIMLNIVLVMIFGFFMFTTTDRNTYLLYIPWILLSLWMAMRLLRPIMQYYFDKDFGPIYAKFSFANVLVLLLIIAVIITCNLAFYYPQQFFISDILKWPM</sequence>
<evidence type="ECO:0000256" key="2">
    <source>
        <dbReference type="SAM" id="Phobius"/>
    </source>
</evidence>
<feature type="compositionally biased region" description="Basic residues" evidence="1">
    <location>
        <begin position="110"/>
        <end position="123"/>
    </location>
</feature>
<keyword evidence="2" id="KW-0812">Transmembrane</keyword>
<keyword evidence="4" id="KW-1185">Reference proteome</keyword>